<keyword evidence="1" id="KW-0493">Microtubule</keyword>
<dbReference type="AlphaFoldDB" id="A0A812N552"/>
<comment type="similarity">
    <text evidence="6">Belongs to the TRAFAC class myosin-kinesin ATPase superfamily. Kinesin family. KIN-12 subfamily.</text>
</comment>
<gene>
    <name evidence="10" type="primary">KIF15</name>
    <name evidence="10" type="ORF">SPIL2461_LOCUS6485</name>
</gene>
<dbReference type="GO" id="GO:0005874">
    <property type="term" value="C:microtubule"/>
    <property type="evidence" value="ECO:0007669"/>
    <property type="project" value="UniProtKB-KW"/>
</dbReference>
<dbReference type="EMBL" id="CAJNIZ010009791">
    <property type="protein sequence ID" value="CAE7288348.1"/>
    <property type="molecule type" value="Genomic_DNA"/>
</dbReference>
<comment type="caution">
    <text evidence="10">The sequence shown here is derived from an EMBL/GenBank/DDBJ whole genome shotgun (WGS) entry which is preliminary data.</text>
</comment>
<keyword evidence="5 7" id="KW-0505">Motor protein</keyword>
<evidence type="ECO:0000256" key="7">
    <source>
        <dbReference type="PROSITE-ProRule" id="PRU00283"/>
    </source>
</evidence>
<dbReference type="Proteomes" id="UP000649617">
    <property type="component" value="Unassembled WGS sequence"/>
</dbReference>
<dbReference type="PRINTS" id="PR00380">
    <property type="entry name" value="KINESINHEAVY"/>
</dbReference>
<sequence length="309" mass="34194">MEGSMSVQSLPVQKEDSQDDAGESIRVHIRVRPQTEREIAIGSEQAVFVDGNSVVVKSDPPRSFTFDGVLGESATQQDVFESLGRMVGSSCLAGYNGSVYVYGQTGAGKTHTMCGPITSVQSMQFDERRGIICRMLDYIFSEVARRGAEDTGLEHSCKCSFLEIYKEQITDLLEPANTNLQVREDMNRGVYVERLSEVTVGSLTEAFQVLWRGLQQRQVGSTHMNERSSRSHAVFTLYVEARNAFSYVPSDLLRHPAGCSMAALGGNTFPFRHEHMSRDAAAIVRSSPGGSQDWLKLLWHLSFTDAAHL</sequence>
<dbReference type="InterPro" id="IPR001752">
    <property type="entry name" value="Kinesin_motor_dom"/>
</dbReference>
<keyword evidence="4" id="KW-0175">Coiled coil</keyword>
<dbReference type="GO" id="GO:0008017">
    <property type="term" value="F:microtubule binding"/>
    <property type="evidence" value="ECO:0007669"/>
    <property type="project" value="InterPro"/>
</dbReference>
<feature type="domain" description="Kinesin motor" evidence="9">
    <location>
        <begin position="24"/>
        <end position="309"/>
    </location>
</feature>
<evidence type="ECO:0000256" key="3">
    <source>
        <dbReference type="ARBA" id="ARBA00022840"/>
    </source>
</evidence>
<evidence type="ECO:0000256" key="2">
    <source>
        <dbReference type="ARBA" id="ARBA00022741"/>
    </source>
</evidence>
<dbReference type="PANTHER" id="PTHR37739:SF8">
    <property type="entry name" value="KINESIN-LIKE PROTEIN KIN-12D"/>
    <property type="match status" value="1"/>
</dbReference>
<evidence type="ECO:0000256" key="5">
    <source>
        <dbReference type="ARBA" id="ARBA00023175"/>
    </source>
</evidence>
<keyword evidence="2 7" id="KW-0547">Nucleotide-binding</keyword>
<reference evidence="10" key="1">
    <citation type="submission" date="2021-02" db="EMBL/GenBank/DDBJ databases">
        <authorList>
            <person name="Dougan E. K."/>
            <person name="Rhodes N."/>
            <person name="Thang M."/>
            <person name="Chan C."/>
        </authorList>
    </citation>
    <scope>NUCLEOTIDE SEQUENCE</scope>
</reference>
<evidence type="ECO:0000259" key="9">
    <source>
        <dbReference type="PROSITE" id="PS50067"/>
    </source>
</evidence>
<feature type="compositionally biased region" description="Polar residues" evidence="8">
    <location>
        <begin position="1"/>
        <end position="11"/>
    </location>
</feature>
<evidence type="ECO:0000256" key="1">
    <source>
        <dbReference type="ARBA" id="ARBA00022701"/>
    </source>
</evidence>
<accession>A0A812N552</accession>
<evidence type="ECO:0000256" key="6">
    <source>
        <dbReference type="ARBA" id="ARBA00034488"/>
    </source>
</evidence>
<dbReference type="GO" id="GO:0003777">
    <property type="term" value="F:microtubule motor activity"/>
    <property type="evidence" value="ECO:0007669"/>
    <property type="project" value="InterPro"/>
</dbReference>
<dbReference type="PROSITE" id="PS50067">
    <property type="entry name" value="KINESIN_MOTOR_2"/>
    <property type="match status" value="1"/>
</dbReference>
<dbReference type="GO" id="GO:0005524">
    <property type="term" value="F:ATP binding"/>
    <property type="evidence" value="ECO:0007669"/>
    <property type="project" value="UniProtKB-UniRule"/>
</dbReference>
<evidence type="ECO:0000256" key="8">
    <source>
        <dbReference type="SAM" id="MobiDB-lite"/>
    </source>
</evidence>
<name>A0A812N552_SYMPI</name>
<evidence type="ECO:0000313" key="11">
    <source>
        <dbReference type="Proteomes" id="UP000649617"/>
    </source>
</evidence>
<keyword evidence="11" id="KW-1185">Reference proteome</keyword>
<dbReference type="InterPro" id="IPR036961">
    <property type="entry name" value="Kinesin_motor_dom_sf"/>
</dbReference>
<dbReference type="InterPro" id="IPR044986">
    <property type="entry name" value="KIF15/KIN-12"/>
</dbReference>
<evidence type="ECO:0000256" key="4">
    <source>
        <dbReference type="ARBA" id="ARBA00023054"/>
    </source>
</evidence>
<dbReference type="GO" id="GO:0007018">
    <property type="term" value="P:microtubule-based movement"/>
    <property type="evidence" value="ECO:0007669"/>
    <property type="project" value="InterPro"/>
</dbReference>
<dbReference type="PANTHER" id="PTHR37739">
    <property type="entry name" value="KINESIN-LIKE PROTEIN KIN-12D"/>
    <property type="match status" value="1"/>
</dbReference>
<feature type="region of interest" description="Disordered" evidence="8">
    <location>
        <begin position="1"/>
        <end position="23"/>
    </location>
</feature>
<evidence type="ECO:0000313" key="10">
    <source>
        <dbReference type="EMBL" id="CAE7288348.1"/>
    </source>
</evidence>
<dbReference type="OrthoDB" id="440247at2759"/>
<dbReference type="InterPro" id="IPR027417">
    <property type="entry name" value="P-loop_NTPase"/>
</dbReference>
<dbReference type="Gene3D" id="3.40.850.10">
    <property type="entry name" value="Kinesin motor domain"/>
    <property type="match status" value="1"/>
</dbReference>
<proteinExistence type="inferred from homology"/>
<dbReference type="SUPFAM" id="SSF52540">
    <property type="entry name" value="P-loop containing nucleoside triphosphate hydrolases"/>
    <property type="match status" value="1"/>
</dbReference>
<dbReference type="SMART" id="SM00129">
    <property type="entry name" value="KISc"/>
    <property type="match status" value="1"/>
</dbReference>
<organism evidence="10 11">
    <name type="scientific">Symbiodinium pilosum</name>
    <name type="common">Dinoflagellate</name>
    <dbReference type="NCBI Taxonomy" id="2952"/>
    <lineage>
        <taxon>Eukaryota</taxon>
        <taxon>Sar</taxon>
        <taxon>Alveolata</taxon>
        <taxon>Dinophyceae</taxon>
        <taxon>Suessiales</taxon>
        <taxon>Symbiodiniaceae</taxon>
        <taxon>Symbiodinium</taxon>
    </lineage>
</organism>
<keyword evidence="3 7" id="KW-0067">ATP-binding</keyword>
<dbReference type="Pfam" id="PF00225">
    <property type="entry name" value="Kinesin"/>
    <property type="match status" value="1"/>
</dbReference>
<protein>
    <submittedName>
        <fullName evidence="10">KIF15 protein</fullName>
    </submittedName>
</protein>
<feature type="binding site" evidence="7">
    <location>
        <begin position="103"/>
        <end position="110"/>
    </location>
    <ligand>
        <name>ATP</name>
        <dbReference type="ChEBI" id="CHEBI:30616"/>
    </ligand>
</feature>